<dbReference type="FunFam" id="3.20.20.100:FF:000004">
    <property type="entry name" value="Oxidoreductase, aldo/keto reductase"/>
    <property type="match status" value="1"/>
</dbReference>
<evidence type="ECO:0000259" key="6">
    <source>
        <dbReference type="Pfam" id="PF00248"/>
    </source>
</evidence>
<dbReference type="InterPro" id="IPR036812">
    <property type="entry name" value="NAD(P)_OxRdtase_dom_sf"/>
</dbReference>
<organism evidence="7 8">
    <name type="scientific">Melanomma pulvis-pyrius CBS 109.77</name>
    <dbReference type="NCBI Taxonomy" id="1314802"/>
    <lineage>
        <taxon>Eukaryota</taxon>
        <taxon>Fungi</taxon>
        <taxon>Dikarya</taxon>
        <taxon>Ascomycota</taxon>
        <taxon>Pezizomycotina</taxon>
        <taxon>Dothideomycetes</taxon>
        <taxon>Pleosporomycetidae</taxon>
        <taxon>Pleosporales</taxon>
        <taxon>Melanommataceae</taxon>
        <taxon>Melanomma</taxon>
    </lineage>
</organism>
<evidence type="ECO:0000313" key="8">
    <source>
        <dbReference type="Proteomes" id="UP000799757"/>
    </source>
</evidence>
<evidence type="ECO:0000256" key="1">
    <source>
        <dbReference type="ARBA" id="ARBA00004685"/>
    </source>
</evidence>
<dbReference type="Proteomes" id="UP000799757">
    <property type="component" value="Unassembled WGS sequence"/>
</dbReference>
<sequence>MPMPPVPASLQRSIDATKVEYTQLGSSGLRVSVPILGTMGIGSKAWIGWVMEEDEGLELLKAAWDRGLTTWDTANVYSSGVNEEIVGKAMKKFDIPRHKLTILAKCMGTVPEEPGIFNWMFEGQMQKSKDYVNQGGLSRGAIFKAVDASLARLGTDYIDLLQIHRYDPSVPPEETMKALHDLVQSGKVHYIGASSMWTYQFARMQFIAEKNGWTKFISMQGRYNLCYREEEREMNKFCKETGVGMIPWGPLFSGLLAKPWGVETARSAQSIAMSGGITKVDETIIKRVQEVAEKKGCKMSQVALAWTREKGCIPIVGLNSTSIQRLDEACAVGGINLTADEMKYLEEPYVPKAISGHF</sequence>
<dbReference type="SUPFAM" id="SSF51430">
    <property type="entry name" value="NAD(P)-linked oxidoreductase"/>
    <property type="match status" value="1"/>
</dbReference>
<dbReference type="GO" id="GO:0005829">
    <property type="term" value="C:cytosol"/>
    <property type="evidence" value="ECO:0007669"/>
    <property type="project" value="UniProtKB-ARBA"/>
</dbReference>
<dbReference type="Gene3D" id="3.20.20.100">
    <property type="entry name" value="NADP-dependent oxidoreductase domain"/>
    <property type="match status" value="1"/>
</dbReference>
<dbReference type="OrthoDB" id="48988at2759"/>
<dbReference type="GO" id="GO:0016491">
    <property type="term" value="F:oxidoreductase activity"/>
    <property type="evidence" value="ECO:0007669"/>
    <property type="project" value="UniProtKB-KW"/>
</dbReference>
<dbReference type="InterPro" id="IPR050523">
    <property type="entry name" value="AKR_Detox_Biosynth"/>
</dbReference>
<dbReference type="CDD" id="cd19079">
    <property type="entry name" value="AKR_EcYajO-like"/>
    <property type="match status" value="1"/>
</dbReference>
<dbReference type="PANTHER" id="PTHR43364:SF9">
    <property type="entry name" value="OXIDOREDUCTASE"/>
    <property type="match status" value="1"/>
</dbReference>
<keyword evidence="5" id="KW-0843">Virulence</keyword>
<reference evidence="7" key="1">
    <citation type="journal article" date="2020" name="Stud. Mycol.">
        <title>101 Dothideomycetes genomes: a test case for predicting lifestyles and emergence of pathogens.</title>
        <authorList>
            <person name="Haridas S."/>
            <person name="Albert R."/>
            <person name="Binder M."/>
            <person name="Bloem J."/>
            <person name="Labutti K."/>
            <person name="Salamov A."/>
            <person name="Andreopoulos B."/>
            <person name="Baker S."/>
            <person name="Barry K."/>
            <person name="Bills G."/>
            <person name="Bluhm B."/>
            <person name="Cannon C."/>
            <person name="Castanera R."/>
            <person name="Culley D."/>
            <person name="Daum C."/>
            <person name="Ezra D."/>
            <person name="Gonzalez J."/>
            <person name="Henrissat B."/>
            <person name="Kuo A."/>
            <person name="Liang C."/>
            <person name="Lipzen A."/>
            <person name="Lutzoni F."/>
            <person name="Magnuson J."/>
            <person name="Mondo S."/>
            <person name="Nolan M."/>
            <person name="Ohm R."/>
            <person name="Pangilinan J."/>
            <person name="Park H.-J."/>
            <person name="Ramirez L."/>
            <person name="Alfaro M."/>
            <person name="Sun H."/>
            <person name="Tritt A."/>
            <person name="Yoshinaga Y."/>
            <person name="Zwiers L.-H."/>
            <person name="Turgeon B."/>
            <person name="Goodwin S."/>
            <person name="Spatafora J."/>
            <person name="Crous P."/>
            <person name="Grigoriev I."/>
        </authorList>
    </citation>
    <scope>NUCLEOTIDE SEQUENCE</scope>
    <source>
        <strain evidence="7">CBS 109.77</strain>
    </source>
</reference>
<proteinExistence type="inferred from homology"/>
<comment type="pathway">
    <text evidence="1">Mycotoxin biosynthesis.</text>
</comment>
<keyword evidence="4" id="KW-0560">Oxidoreductase</keyword>
<evidence type="ECO:0000313" key="7">
    <source>
        <dbReference type="EMBL" id="KAF2795756.1"/>
    </source>
</evidence>
<feature type="domain" description="NADP-dependent oxidoreductase" evidence="6">
    <location>
        <begin position="35"/>
        <end position="347"/>
    </location>
</feature>
<name>A0A6A6XH08_9PLEO</name>
<keyword evidence="8" id="KW-1185">Reference proteome</keyword>
<keyword evidence="3" id="KW-0521">NADP</keyword>
<dbReference type="Pfam" id="PF00248">
    <property type="entry name" value="Aldo_ket_red"/>
    <property type="match status" value="1"/>
</dbReference>
<evidence type="ECO:0000256" key="4">
    <source>
        <dbReference type="ARBA" id="ARBA00023002"/>
    </source>
</evidence>
<dbReference type="EMBL" id="MU001849">
    <property type="protein sequence ID" value="KAF2795756.1"/>
    <property type="molecule type" value="Genomic_DNA"/>
</dbReference>
<gene>
    <name evidence="7" type="ORF">K505DRAFT_373703</name>
</gene>
<comment type="similarity">
    <text evidence="2">Belongs to the aldo/keto reductase family.</text>
</comment>
<dbReference type="PANTHER" id="PTHR43364">
    <property type="entry name" value="NADH-SPECIFIC METHYLGLYOXAL REDUCTASE-RELATED"/>
    <property type="match status" value="1"/>
</dbReference>
<evidence type="ECO:0000256" key="3">
    <source>
        <dbReference type="ARBA" id="ARBA00022857"/>
    </source>
</evidence>
<evidence type="ECO:0000256" key="5">
    <source>
        <dbReference type="ARBA" id="ARBA00023026"/>
    </source>
</evidence>
<evidence type="ECO:0000256" key="2">
    <source>
        <dbReference type="ARBA" id="ARBA00007905"/>
    </source>
</evidence>
<dbReference type="InterPro" id="IPR023210">
    <property type="entry name" value="NADP_OxRdtase_dom"/>
</dbReference>
<protein>
    <submittedName>
        <fullName evidence="7">Aldo-keto reductase</fullName>
    </submittedName>
</protein>
<accession>A0A6A6XH08</accession>
<dbReference type="AlphaFoldDB" id="A0A6A6XH08"/>